<dbReference type="InterPro" id="IPR007355">
    <property type="entry name" value="DUF424"/>
</dbReference>
<reference evidence="1" key="1">
    <citation type="journal article" date="2020" name="mSystems">
        <title>Genome- and Community-Level Interaction Insights into Carbon Utilization and Element Cycling Functions of Hydrothermarchaeota in Hydrothermal Sediment.</title>
        <authorList>
            <person name="Zhou Z."/>
            <person name="Liu Y."/>
            <person name="Xu W."/>
            <person name="Pan J."/>
            <person name="Luo Z.H."/>
            <person name="Li M."/>
        </authorList>
    </citation>
    <scope>NUCLEOTIDE SEQUENCE</scope>
    <source>
        <strain evidence="1">SpSt-649</strain>
    </source>
</reference>
<accession>A0A7C4H3A6</accession>
<dbReference type="Gene3D" id="3.30.1860.10">
    <property type="entry name" value="uncharacterized conserved protein from methanopyrus kandleri domain like"/>
    <property type="match status" value="1"/>
</dbReference>
<dbReference type="AlphaFoldDB" id="A0A7C4H3A6"/>
<dbReference type="Pfam" id="PF04242">
    <property type="entry name" value="DUF424"/>
    <property type="match status" value="1"/>
</dbReference>
<comment type="caution">
    <text evidence="1">The sequence shown here is derived from an EMBL/GenBank/DDBJ whole genome shotgun (WGS) entry which is preliminary data.</text>
</comment>
<proteinExistence type="predicted"/>
<gene>
    <name evidence="1" type="ORF">ENU21_01340</name>
</gene>
<name>A0A7C4H3A6_THEPE</name>
<evidence type="ECO:0000313" key="1">
    <source>
        <dbReference type="EMBL" id="HGM46383.1"/>
    </source>
</evidence>
<organism evidence="1">
    <name type="scientific">Thermofilum pendens</name>
    <dbReference type="NCBI Taxonomy" id="2269"/>
    <lineage>
        <taxon>Archaea</taxon>
        <taxon>Thermoproteota</taxon>
        <taxon>Thermoprotei</taxon>
        <taxon>Thermofilales</taxon>
        <taxon>Thermofilaceae</taxon>
        <taxon>Thermofilum</taxon>
    </lineage>
</organism>
<dbReference type="EMBL" id="DTBQ01000037">
    <property type="protein sequence ID" value="HGM46383.1"/>
    <property type="molecule type" value="Genomic_DNA"/>
</dbReference>
<sequence>MPASNFLVTEGEVSLILRVHREQGYTIVAICDKELLGRTIVQGDLQLHISEEFFAGDEVDAHDVREIAERISTADSVVAFGEKACKALQRIYPSVSEAVVTVGGVPHVQVFRTLIE</sequence>
<protein>
    <submittedName>
        <fullName evidence="1">DUF424 family protein</fullName>
    </submittedName>
</protein>